<sequence>MSKSITGNLFLRNVGSYELTRVSLIWNARKPSLKPDAIVQAKDVSDVQAAVHFAKANNLKVSIRGRGHHASAPSMRNDGILIDISMLNSIDVDSANKTASVEAAALGGNITQVLSEHDLAFPIGHCPTVPLSGFLLGGGLGWNSGAWGVACSNVTAVDVVTADGDLIHADATHNTDYYWAARGGGAGFFGIAVRYNIRLYSLPTHIHQRSISYPIESASMVSRWLDEATSELPAKVEISAFLQQSETDSGERRHVLSITATAFAHSKEEARDCLAPFDKAPPSKLGPASDTETSFTALSSLPSSGGAMPAGLPRSAEDAFFTDSAPSKYIEKICKWAQKSPSPQSLILLAFRPGPIPDREKEDMIYSMTASTFVAVYSVWSESKHDAENIRWGRQTVAAMKEHTSGYYVNESDITLSEERHKQSFSAVNWQRLQTLIRKHDPDGRFHYFPATTV</sequence>
<accession>A0A934VSB2</accession>
<dbReference type="InterPro" id="IPR036318">
    <property type="entry name" value="FAD-bd_PCMH-like_sf"/>
</dbReference>
<dbReference type="InterPro" id="IPR016167">
    <property type="entry name" value="FAD-bd_PCMH_sub1"/>
</dbReference>
<evidence type="ECO:0000256" key="1">
    <source>
        <dbReference type="ARBA" id="ARBA00001974"/>
    </source>
</evidence>
<evidence type="ECO:0000256" key="4">
    <source>
        <dbReference type="ARBA" id="ARBA00022827"/>
    </source>
</evidence>
<comment type="cofactor">
    <cofactor evidence="1">
        <name>FAD</name>
        <dbReference type="ChEBI" id="CHEBI:57692"/>
    </cofactor>
</comment>
<protein>
    <submittedName>
        <fullName evidence="7">FAD-dependent oxidoreductase</fullName>
    </submittedName>
</protein>
<dbReference type="SUPFAM" id="SSF56176">
    <property type="entry name" value="FAD-binding/transporter-associated domain-like"/>
    <property type="match status" value="1"/>
</dbReference>
<dbReference type="RefSeq" id="WP_200357039.1">
    <property type="nucleotide sequence ID" value="NZ_JAENIL010000036.1"/>
</dbReference>
<dbReference type="Pfam" id="PF01565">
    <property type="entry name" value="FAD_binding_4"/>
    <property type="match status" value="1"/>
</dbReference>
<dbReference type="PANTHER" id="PTHR42973">
    <property type="entry name" value="BINDING OXIDOREDUCTASE, PUTATIVE (AFU_ORTHOLOGUE AFUA_1G17690)-RELATED"/>
    <property type="match status" value="1"/>
</dbReference>
<evidence type="ECO:0000313" key="8">
    <source>
        <dbReference type="Proteomes" id="UP000617628"/>
    </source>
</evidence>
<keyword evidence="3" id="KW-0285">Flavoprotein</keyword>
<evidence type="ECO:0000313" key="7">
    <source>
        <dbReference type="EMBL" id="MBK1878825.1"/>
    </source>
</evidence>
<dbReference type="PROSITE" id="PS00862">
    <property type="entry name" value="OX2_COVAL_FAD"/>
    <property type="match status" value="1"/>
</dbReference>
<comment type="similarity">
    <text evidence="2">Belongs to the oxygen-dependent FAD-linked oxidoreductase family.</text>
</comment>
<evidence type="ECO:0000256" key="2">
    <source>
        <dbReference type="ARBA" id="ARBA00005466"/>
    </source>
</evidence>
<feature type="domain" description="FAD-binding PCMH-type" evidence="6">
    <location>
        <begin position="31"/>
        <end position="202"/>
    </location>
</feature>
<dbReference type="PROSITE" id="PS51387">
    <property type="entry name" value="FAD_PCMH"/>
    <property type="match status" value="1"/>
</dbReference>
<comment type="caution">
    <text evidence="7">The sequence shown here is derived from an EMBL/GenBank/DDBJ whole genome shotgun (WGS) entry which is preliminary data.</text>
</comment>
<reference evidence="7" key="1">
    <citation type="submission" date="2021-01" db="EMBL/GenBank/DDBJ databases">
        <title>Modified the classification status of verrucomicrobia.</title>
        <authorList>
            <person name="Feng X."/>
        </authorList>
    </citation>
    <scope>NUCLEOTIDE SEQUENCE</scope>
    <source>
        <strain evidence="7">KCTC 13126</strain>
    </source>
</reference>
<dbReference type="Gene3D" id="3.40.462.20">
    <property type="match status" value="1"/>
</dbReference>
<evidence type="ECO:0000256" key="5">
    <source>
        <dbReference type="ARBA" id="ARBA00023002"/>
    </source>
</evidence>
<evidence type="ECO:0000256" key="3">
    <source>
        <dbReference type="ARBA" id="ARBA00022630"/>
    </source>
</evidence>
<dbReference type="Gene3D" id="3.30.465.10">
    <property type="match status" value="1"/>
</dbReference>
<dbReference type="InterPro" id="IPR016166">
    <property type="entry name" value="FAD-bd_PCMH"/>
</dbReference>
<organism evidence="7 8">
    <name type="scientific">Pelagicoccus mobilis</name>
    <dbReference type="NCBI Taxonomy" id="415221"/>
    <lineage>
        <taxon>Bacteria</taxon>
        <taxon>Pseudomonadati</taxon>
        <taxon>Verrucomicrobiota</taxon>
        <taxon>Opitutia</taxon>
        <taxon>Puniceicoccales</taxon>
        <taxon>Pelagicoccaceae</taxon>
        <taxon>Pelagicoccus</taxon>
    </lineage>
</organism>
<dbReference type="InterPro" id="IPR016169">
    <property type="entry name" value="FAD-bd_PCMH_sub2"/>
</dbReference>
<keyword evidence="5" id="KW-0560">Oxidoreductase</keyword>
<dbReference type="PANTHER" id="PTHR42973:SF39">
    <property type="entry name" value="FAD-BINDING PCMH-TYPE DOMAIN-CONTAINING PROTEIN"/>
    <property type="match status" value="1"/>
</dbReference>
<dbReference type="GO" id="GO:0016491">
    <property type="term" value="F:oxidoreductase activity"/>
    <property type="evidence" value="ECO:0007669"/>
    <property type="project" value="UniProtKB-KW"/>
</dbReference>
<dbReference type="EMBL" id="JAENIL010000036">
    <property type="protein sequence ID" value="MBK1878825.1"/>
    <property type="molecule type" value="Genomic_DNA"/>
</dbReference>
<dbReference type="InterPro" id="IPR006094">
    <property type="entry name" value="Oxid_FAD_bind_N"/>
</dbReference>
<dbReference type="InterPro" id="IPR050416">
    <property type="entry name" value="FAD-linked_Oxidoreductase"/>
</dbReference>
<proteinExistence type="inferred from homology"/>
<dbReference type="GO" id="GO:0071949">
    <property type="term" value="F:FAD binding"/>
    <property type="evidence" value="ECO:0007669"/>
    <property type="project" value="InterPro"/>
</dbReference>
<evidence type="ECO:0000259" key="6">
    <source>
        <dbReference type="PROSITE" id="PS51387"/>
    </source>
</evidence>
<dbReference type="Gene3D" id="3.30.43.10">
    <property type="entry name" value="Uridine Diphospho-n-acetylenolpyruvylglucosamine Reductase, domain 2"/>
    <property type="match status" value="1"/>
</dbReference>
<gene>
    <name evidence="7" type="ORF">JIN87_18225</name>
</gene>
<dbReference type="InterPro" id="IPR006093">
    <property type="entry name" value="Oxy_OxRdtase_FAD_BS"/>
</dbReference>
<dbReference type="Proteomes" id="UP000617628">
    <property type="component" value="Unassembled WGS sequence"/>
</dbReference>
<name>A0A934VSB2_9BACT</name>
<dbReference type="AlphaFoldDB" id="A0A934VSB2"/>
<keyword evidence="4" id="KW-0274">FAD</keyword>
<keyword evidence="8" id="KW-1185">Reference proteome</keyword>